<dbReference type="Pfam" id="PF00528">
    <property type="entry name" value="BPD_transp_1"/>
    <property type="match status" value="1"/>
</dbReference>
<dbReference type="Gene3D" id="1.10.3720.10">
    <property type="entry name" value="MetI-like"/>
    <property type="match status" value="1"/>
</dbReference>
<keyword evidence="7 10" id="KW-0472">Membrane</keyword>
<dbReference type="Proteomes" id="UP000077875">
    <property type="component" value="Chromosome"/>
</dbReference>
<evidence type="ECO:0000256" key="9">
    <source>
        <dbReference type="ARBA" id="ARBA00070482"/>
    </source>
</evidence>
<feature type="transmembrane region" description="Helical" evidence="10">
    <location>
        <begin position="9"/>
        <end position="30"/>
    </location>
</feature>
<feature type="transmembrane region" description="Helical" evidence="10">
    <location>
        <begin position="271"/>
        <end position="298"/>
    </location>
</feature>
<dbReference type="EMBL" id="CP015243">
    <property type="protein sequence ID" value="ANF58081.1"/>
    <property type="molecule type" value="Genomic_DNA"/>
</dbReference>
<proteinExistence type="inferred from homology"/>
<keyword evidence="3" id="KW-1003">Cell membrane</keyword>
<feature type="domain" description="ABC transmembrane type-1" evidence="11">
    <location>
        <begin position="122"/>
        <end position="337"/>
    </location>
</feature>
<dbReference type="InterPro" id="IPR035906">
    <property type="entry name" value="MetI-like_sf"/>
</dbReference>
<dbReference type="GO" id="GO:0042884">
    <property type="term" value="P:microcin transport"/>
    <property type="evidence" value="ECO:0007669"/>
    <property type="project" value="TreeGrafter"/>
</dbReference>
<dbReference type="NCBIfam" id="NF011712">
    <property type="entry name" value="PRK15133.1"/>
    <property type="match status" value="1"/>
</dbReference>
<evidence type="ECO:0000256" key="8">
    <source>
        <dbReference type="ARBA" id="ARBA00053210"/>
    </source>
</evidence>
<evidence type="ECO:0000256" key="10">
    <source>
        <dbReference type="RuleBase" id="RU363032"/>
    </source>
</evidence>
<organism evidence="12 13">
    <name type="scientific">Halotalea alkalilenta</name>
    <dbReference type="NCBI Taxonomy" id="376489"/>
    <lineage>
        <taxon>Bacteria</taxon>
        <taxon>Pseudomonadati</taxon>
        <taxon>Pseudomonadota</taxon>
        <taxon>Gammaproteobacteria</taxon>
        <taxon>Oceanospirillales</taxon>
        <taxon>Halomonadaceae</taxon>
        <taxon>Halotalea</taxon>
    </lineage>
</organism>
<feature type="transmembrane region" description="Helical" evidence="10">
    <location>
        <begin position="128"/>
        <end position="145"/>
    </location>
</feature>
<dbReference type="InterPro" id="IPR000515">
    <property type="entry name" value="MetI-like"/>
</dbReference>
<keyword evidence="13" id="KW-1185">Reference proteome</keyword>
<dbReference type="PROSITE" id="PS50928">
    <property type="entry name" value="ABC_TM1"/>
    <property type="match status" value="1"/>
</dbReference>
<comment type="similarity">
    <text evidence="10">Belongs to the binding-protein-dependent transport system permease family.</text>
</comment>
<sequence>MNDYLLRRLLLIVPTLLGIMLLNFLIVQAAPGGPVEQMLARIQGMGNTSLSFTASTDGVGSDAQRGTEGVDPAFIAQLNAQFGFDQPMWQRFGSMILDYARFDFGDSFFRGQPVIELIKERLPVSVSLGLWTTLLVYLISIPLGIRKALGHGSRFDIWSSTVVVVGYAIPGFLFATLLIVLFAGGSYLDWFPMRGLTSTDFDQLSPLGKLLDYLHHIALPVIANAIGGFAALTLLTKNSFLDEIHRQYVLTARAKGASERRVLYGHVFRNAMLIVIAGMPAALVGIFLTGSLLIEVIFSLDGLGLLGYEAVLSRDYPVIFGTLFIYTLIGLVLKLLSDLTYMWIDPRIDFSSREQ</sequence>
<keyword evidence="4" id="KW-0997">Cell inner membrane</keyword>
<dbReference type="PANTHER" id="PTHR30465:SF66">
    <property type="entry name" value="INNER MEMBRANE ABC TRANSPORTER PERMEASE PROTEIN YEJB"/>
    <property type="match status" value="1"/>
</dbReference>
<evidence type="ECO:0000256" key="4">
    <source>
        <dbReference type="ARBA" id="ARBA00022519"/>
    </source>
</evidence>
<dbReference type="AlphaFoldDB" id="A0A172YFN3"/>
<evidence type="ECO:0000313" key="13">
    <source>
        <dbReference type="Proteomes" id="UP000077875"/>
    </source>
</evidence>
<feature type="transmembrane region" description="Helical" evidence="10">
    <location>
        <begin position="318"/>
        <end position="337"/>
    </location>
</feature>
<accession>A0A172YFN3</accession>
<evidence type="ECO:0000256" key="6">
    <source>
        <dbReference type="ARBA" id="ARBA00022989"/>
    </source>
</evidence>
<dbReference type="FunFam" id="1.10.3720.10:FF:000014">
    <property type="entry name" value="Microcin C ABC transporter permease YejB"/>
    <property type="match status" value="1"/>
</dbReference>
<keyword evidence="5 10" id="KW-0812">Transmembrane</keyword>
<evidence type="ECO:0000256" key="3">
    <source>
        <dbReference type="ARBA" id="ARBA00022475"/>
    </source>
</evidence>
<evidence type="ECO:0000256" key="7">
    <source>
        <dbReference type="ARBA" id="ARBA00023136"/>
    </source>
</evidence>
<comment type="subcellular location">
    <subcellularLocation>
        <location evidence="1">Cell inner membrane</location>
        <topology evidence="1">Multi-pass membrane protein</topology>
    </subcellularLocation>
    <subcellularLocation>
        <location evidence="10">Cell membrane</location>
        <topology evidence="10">Multi-pass membrane protein</topology>
    </subcellularLocation>
</comment>
<gene>
    <name evidence="12" type="ORF">A5892_11895</name>
</gene>
<feature type="transmembrane region" description="Helical" evidence="10">
    <location>
        <begin position="213"/>
        <end position="236"/>
    </location>
</feature>
<comment type="function">
    <text evidence="8">Probably part of a binding-protein-dependent transport system. Probably responsible for the translocation of the substrate across the membrane.</text>
</comment>
<dbReference type="PANTHER" id="PTHR30465">
    <property type="entry name" value="INNER MEMBRANE ABC TRANSPORTER"/>
    <property type="match status" value="1"/>
</dbReference>
<keyword evidence="2 10" id="KW-0813">Transport</keyword>
<dbReference type="RefSeq" id="WP_064122987.1">
    <property type="nucleotide sequence ID" value="NZ_CP015243.1"/>
</dbReference>
<dbReference type="KEGG" id="haa:A5892_11895"/>
<dbReference type="GO" id="GO:0055085">
    <property type="term" value="P:transmembrane transport"/>
    <property type="evidence" value="ECO:0007669"/>
    <property type="project" value="InterPro"/>
</dbReference>
<dbReference type="SUPFAM" id="SSF161098">
    <property type="entry name" value="MetI-like"/>
    <property type="match status" value="1"/>
</dbReference>
<reference evidence="12 13" key="1">
    <citation type="submission" date="2016-04" db="EMBL/GenBank/DDBJ databases">
        <title>Complete Genome Sequence of Halotalea alkalilenta IHB B 13600.</title>
        <authorList>
            <person name="Swarnkar M.K."/>
            <person name="Sharma A."/>
            <person name="Kaushal K."/>
            <person name="Soni R."/>
            <person name="Rana S."/>
            <person name="Singh A.K."/>
            <person name="Gulati A."/>
        </authorList>
    </citation>
    <scope>NUCLEOTIDE SEQUENCE [LARGE SCALE GENOMIC DNA]</scope>
    <source>
        <strain evidence="12 13">IHB B 13600</strain>
    </source>
</reference>
<dbReference type="GO" id="GO:0005886">
    <property type="term" value="C:plasma membrane"/>
    <property type="evidence" value="ECO:0007669"/>
    <property type="project" value="UniProtKB-SubCell"/>
</dbReference>
<dbReference type="STRING" id="376489.A5892_11895"/>
<evidence type="ECO:0000313" key="12">
    <source>
        <dbReference type="EMBL" id="ANF58081.1"/>
    </source>
</evidence>
<feature type="transmembrane region" description="Helical" evidence="10">
    <location>
        <begin position="157"/>
        <end position="183"/>
    </location>
</feature>
<name>A0A172YFN3_9GAMM</name>
<protein>
    <recommendedName>
        <fullName evidence="9">Inner membrane ABC transporter permease protein YejB</fullName>
    </recommendedName>
</protein>
<dbReference type="CDD" id="cd06261">
    <property type="entry name" value="TM_PBP2"/>
    <property type="match status" value="1"/>
</dbReference>
<evidence type="ECO:0000259" key="11">
    <source>
        <dbReference type="PROSITE" id="PS50928"/>
    </source>
</evidence>
<evidence type="ECO:0000256" key="1">
    <source>
        <dbReference type="ARBA" id="ARBA00004429"/>
    </source>
</evidence>
<evidence type="ECO:0000256" key="5">
    <source>
        <dbReference type="ARBA" id="ARBA00022692"/>
    </source>
</evidence>
<keyword evidence="6 10" id="KW-1133">Transmembrane helix</keyword>
<evidence type="ECO:0000256" key="2">
    <source>
        <dbReference type="ARBA" id="ARBA00022448"/>
    </source>
</evidence>